<keyword evidence="7" id="KW-1185">Reference proteome</keyword>
<sequence>MTRSATLAAVCFVLADAKSRNSLVSVQLFGESGCPDTTAFIAGPLADAEKAPGVADIMRLDWTPFGNAYFLTAECGGVPAPAGCGTSTSCLYNATVRECFLAHCGLGGRPFADCYSPGHVRCQHGSVECVANQLEACAKMKDAESYWPISRCIETAFFTGKLRTGKSSPEEVHDVAASCGLAAETFDFCASQGHEAVVAMAKSTPPHPGVPYVLVNGVALSETKDLLKKICEAYEGDKPAGCLSTVQPDSPMDFLMFSLPMEYESIHEVRFATGRSHMNRDQLFDIVRDGGFVDAKKVFLLRPVTSVRLKDPYHPTGEAALNKELERRGLKSEIREGKVFEEMLRRQGDAKMDVAENMFTEAILDNVVDLGELVMQFYALYVDRQPVNGDVDNSKAPRRLRKRMNKDYGLDASFDMKDELIASKDKPSAQAIQDFAGSLSAMQTLSPRFKFKRN</sequence>
<dbReference type="Proteomes" id="UP000186817">
    <property type="component" value="Unassembled WGS sequence"/>
</dbReference>
<keyword evidence="5" id="KW-0325">Glycoprotein</keyword>
<reference evidence="6 7" key="1">
    <citation type="submission" date="2016-02" db="EMBL/GenBank/DDBJ databases">
        <title>Genome analysis of coral dinoflagellate symbionts highlights evolutionary adaptations to a symbiotic lifestyle.</title>
        <authorList>
            <person name="Aranda M."/>
            <person name="Li Y."/>
            <person name="Liew Y.J."/>
            <person name="Baumgarten S."/>
            <person name="Simakov O."/>
            <person name="Wilson M."/>
            <person name="Piel J."/>
            <person name="Ashoor H."/>
            <person name="Bougouffa S."/>
            <person name="Bajic V.B."/>
            <person name="Ryu T."/>
            <person name="Ravasi T."/>
            <person name="Bayer T."/>
            <person name="Micklem G."/>
            <person name="Kim H."/>
            <person name="Bhak J."/>
            <person name="Lajeunesse T.C."/>
            <person name="Voolstra C.R."/>
        </authorList>
    </citation>
    <scope>NUCLEOTIDE SEQUENCE [LARGE SCALE GENOMIC DNA]</scope>
    <source>
        <strain evidence="6 7">CCMP2467</strain>
    </source>
</reference>
<organism evidence="6 7">
    <name type="scientific">Symbiodinium microadriaticum</name>
    <name type="common">Dinoflagellate</name>
    <name type="synonym">Zooxanthella microadriatica</name>
    <dbReference type="NCBI Taxonomy" id="2951"/>
    <lineage>
        <taxon>Eukaryota</taxon>
        <taxon>Sar</taxon>
        <taxon>Alveolata</taxon>
        <taxon>Dinophyceae</taxon>
        <taxon>Suessiales</taxon>
        <taxon>Symbiodiniaceae</taxon>
        <taxon>Symbiodinium</taxon>
    </lineage>
</organism>
<dbReference type="AlphaFoldDB" id="A0A1Q9DZL7"/>
<gene>
    <name evidence="6" type="primary">IFI30</name>
    <name evidence="6" type="ORF">AK812_SmicGene16684</name>
</gene>
<evidence type="ECO:0000256" key="3">
    <source>
        <dbReference type="ARBA" id="ARBA00022525"/>
    </source>
</evidence>
<keyword evidence="4" id="KW-0732">Signal</keyword>
<dbReference type="PANTHER" id="PTHR13234">
    <property type="entry name" value="GAMMA-INTERFERON INDUCIBLE LYSOSOMAL THIOL REDUCTASE GILT"/>
    <property type="match status" value="1"/>
</dbReference>
<evidence type="ECO:0000313" key="6">
    <source>
        <dbReference type="EMBL" id="OLQ00620.1"/>
    </source>
</evidence>
<dbReference type="EMBL" id="LSRX01000322">
    <property type="protein sequence ID" value="OLQ00620.1"/>
    <property type="molecule type" value="Genomic_DNA"/>
</dbReference>
<proteinExistence type="inferred from homology"/>
<dbReference type="Gene3D" id="3.40.30.10">
    <property type="entry name" value="Glutaredoxin"/>
    <property type="match status" value="1"/>
</dbReference>
<name>A0A1Q9DZL7_SYMMI</name>
<evidence type="ECO:0000256" key="5">
    <source>
        <dbReference type="ARBA" id="ARBA00023180"/>
    </source>
</evidence>
<dbReference type="GO" id="GO:0005576">
    <property type="term" value="C:extracellular region"/>
    <property type="evidence" value="ECO:0007669"/>
    <property type="project" value="UniProtKB-SubCell"/>
</dbReference>
<protein>
    <submittedName>
        <fullName evidence="6">Gamma-interferon-inducible lysosomal thiol reductase</fullName>
    </submittedName>
</protein>
<evidence type="ECO:0000256" key="2">
    <source>
        <dbReference type="ARBA" id="ARBA00005679"/>
    </source>
</evidence>
<comment type="similarity">
    <text evidence="2">Belongs to the GILT family.</text>
</comment>
<comment type="subcellular location">
    <subcellularLocation>
        <location evidence="1">Secreted</location>
    </subcellularLocation>
</comment>
<dbReference type="OrthoDB" id="958254at2759"/>
<evidence type="ECO:0000256" key="4">
    <source>
        <dbReference type="ARBA" id="ARBA00022729"/>
    </source>
</evidence>
<dbReference type="GO" id="GO:0016671">
    <property type="term" value="F:oxidoreductase activity, acting on a sulfur group of donors, disulfide as acceptor"/>
    <property type="evidence" value="ECO:0007669"/>
    <property type="project" value="InterPro"/>
</dbReference>
<dbReference type="InterPro" id="IPR004911">
    <property type="entry name" value="Interferon-induced_GILT"/>
</dbReference>
<dbReference type="PANTHER" id="PTHR13234:SF8">
    <property type="entry name" value="GAMMA-INTERFERON-INDUCIBLE LYSOSOMAL THIOL REDUCTASE"/>
    <property type="match status" value="1"/>
</dbReference>
<comment type="caution">
    <text evidence="6">The sequence shown here is derived from an EMBL/GenBank/DDBJ whole genome shotgun (WGS) entry which is preliminary data.</text>
</comment>
<keyword evidence="3" id="KW-0964">Secreted</keyword>
<accession>A0A1Q9DZL7</accession>
<evidence type="ECO:0000313" key="7">
    <source>
        <dbReference type="Proteomes" id="UP000186817"/>
    </source>
</evidence>
<dbReference type="Pfam" id="PF03227">
    <property type="entry name" value="GILT"/>
    <property type="match status" value="1"/>
</dbReference>
<evidence type="ECO:0000256" key="1">
    <source>
        <dbReference type="ARBA" id="ARBA00004613"/>
    </source>
</evidence>